<dbReference type="Proteomes" id="UP000199050">
    <property type="component" value="Unassembled WGS sequence"/>
</dbReference>
<evidence type="ECO:0000313" key="2">
    <source>
        <dbReference type="Proteomes" id="UP000199050"/>
    </source>
</evidence>
<reference evidence="2" key="1">
    <citation type="submission" date="2016-10" db="EMBL/GenBank/DDBJ databases">
        <authorList>
            <person name="Varghese N."/>
            <person name="Submissions S."/>
        </authorList>
    </citation>
    <scope>NUCLEOTIDE SEQUENCE [LARGE SCALE GENOMIC DNA]</scope>
    <source>
        <strain evidence="2">CGMCC 1.11012</strain>
    </source>
</reference>
<evidence type="ECO:0000313" key="1">
    <source>
        <dbReference type="EMBL" id="SDK66530.1"/>
    </source>
</evidence>
<organism evidence="1 2">
    <name type="scientific">Paenibacillus typhae</name>
    <dbReference type="NCBI Taxonomy" id="1174501"/>
    <lineage>
        <taxon>Bacteria</taxon>
        <taxon>Bacillati</taxon>
        <taxon>Bacillota</taxon>
        <taxon>Bacilli</taxon>
        <taxon>Bacillales</taxon>
        <taxon>Paenibacillaceae</taxon>
        <taxon>Paenibacillus</taxon>
    </lineage>
</organism>
<protein>
    <submittedName>
        <fullName evidence="1">Uncharacterized protein</fullName>
    </submittedName>
</protein>
<dbReference type="AlphaFoldDB" id="A0A1G9DRT2"/>
<name>A0A1G9DRT2_9BACL</name>
<dbReference type="STRING" id="1174501.SAMN05216192_14941"/>
<dbReference type="EMBL" id="FNDX01000049">
    <property type="protein sequence ID" value="SDK66530.1"/>
    <property type="molecule type" value="Genomic_DNA"/>
</dbReference>
<gene>
    <name evidence="1" type="ORF">SAMN05216192_14941</name>
</gene>
<keyword evidence="2" id="KW-1185">Reference proteome</keyword>
<accession>A0A1G9DRT2</accession>
<sequence length="38" mass="4164">MTMGMLTATKTTIINIVRRHNSSLDTGGTARVNYCMGF</sequence>
<proteinExistence type="predicted"/>